<reference evidence="2 3" key="1">
    <citation type="submission" date="2024-06" db="EMBL/GenBank/DDBJ databases">
        <title>Genomic Encyclopedia of Type Strains, Phase IV (KMG-IV): sequencing the most valuable type-strain genomes for metagenomic binning, comparative biology and taxonomic classification.</title>
        <authorList>
            <person name="Goeker M."/>
        </authorList>
    </citation>
    <scope>NUCLEOTIDE SEQUENCE [LARGE SCALE GENOMIC DNA]</scope>
    <source>
        <strain evidence="2 3">DSM 21331</strain>
    </source>
</reference>
<comment type="caution">
    <text evidence="2">The sequence shown here is derived from an EMBL/GenBank/DDBJ whole genome shotgun (WGS) entry which is preliminary data.</text>
</comment>
<sequence length="109" mass="11681">MSDSVLASVTVPSLRAARGARDRLSRAGFARNSVEIDRLDDDAFAVSIATRPENHDRAERILTGSPLGNDLREAGQAAARHLQDNRPLALGLAALAGFALFGLMRRNSN</sequence>
<name>A0ABV2L8G9_9HYPH</name>
<evidence type="ECO:0000313" key="3">
    <source>
        <dbReference type="Proteomes" id="UP001549145"/>
    </source>
</evidence>
<keyword evidence="1" id="KW-1133">Transmembrane helix</keyword>
<keyword evidence="1" id="KW-0472">Membrane</keyword>
<evidence type="ECO:0000313" key="2">
    <source>
        <dbReference type="EMBL" id="MET3693622.1"/>
    </source>
</evidence>
<evidence type="ECO:0000256" key="1">
    <source>
        <dbReference type="SAM" id="Phobius"/>
    </source>
</evidence>
<organism evidence="2 3">
    <name type="scientific">Methylobacterium goesingense</name>
    <dbReference type="NCBI Taxonomy" id="243690"/>
    <lineage>
        <taxon>Bacteria</taxon>
        <taxon>Pseudomonadati</taxon>
        <taxon>Pseudomonadota</taxon>
        <taxon>Alphaproteobacteria</taxon>
        <taxon>Hyphomicrobiales</taxon>
        <taxon>Methylobacteriaceae</taxon>
        <taxon>Methylobacterium</taxon>
    </lineage>
</organism>
<dbReference type="EMBL" id="JBEPMM010000009">
    <property type="protein sequence ID" value="MET3693622.1"/>
    <property type="molecule type" value="Genomic_DNA"/>
</dbReference>
<gene>
    <name evidence="2" type="ORF">ABID43_003173</name>
</gene>
<dbReference type="RefSeq" id="WP_238281880.1">
    <property type="nucleotide sequence ID" value="NZ_BPQL01000143.1"/>
</dbReference>
<keyword evidence="3" id="KW-1185">Reference proteome</keyword>
<accession>A0ABV2L8G9</accession>
<feature type="transmembrane region" description="Helical" evidence="1">
    <location>
        <begin position="88"/>
        <end position="104"/>
    </location>
</feature>
<keyword evidence="1" id="KW-0812">Transmembrane</keyword>
<proteinExistence type="predicted"/>
<protein>
    <recommendedName>
        <fullName evidence="4">DUF3618 domain-containing protein</fullName>
    </recommendedName>
</protein>
<dbReference type="Proteomes" id="UP001549145">
    <property type="component" value="Unassembled WGS sequence"/>
</dbReference>
<evidence type="ECO:0008006" key="4">
    <source>
        <dbReference type="Google" id="ProtNLM"/>
    </source>
</evidence>